<feature type="compositionally biased region" description="Basic and acidic residues" evidence="9">
    <location>
        <begin position="995"/>
        <end position="1019"/>
    </location>
</feature>
<evidence type="ECO:0000313" key="11">
    <source>
        <dbReference type="EMBL" id="KJA28499.1"/>
    </source>
</evidence>
<feature type="compositionally biased region" description="Basic and acidic residues" evidence="9">
    <location>
        <begin position="577"/>
        <end position="586"/>
    </location>
</feature>
<feature type="compositionally biased region" description="Polar residues" evidence="9">
    <location>
        <begin position="1086"/>
        <end position="1098"/>
    </location>
</feature>
<keyword evidence="6" id="KW-0067">ATP-binding</keyword>
<feature type="region of interest" description="Disordered" evidence="9">
    <location>
        <begin position="683"/>
        <end position="717"/>
    </location>
</feature>
<evidence type="ECO:0000256" key="2">
    <source>
        <dbReference type="ARBA" id="ARBA00022527"/>
    </source>
</evidence>
<protein>
    <recommendedName>
        <fullName evidence="1">non-specific serine/threonine protein kinase</fullName>
        <ecNumber evidence="1">2.7.11.1</ecNumber>
    </recommendedName>
</protein>
<dbReference type="GO" id="GO:0000147">
    <property type="term" value="P:actin cortical patch assembly"/>
    <property type="evidence" value="ECO:0007669"/>
    <property type="project" value="TreeGrafter"/>
</dbReference>
<dbReference type="InterPro" id="IPR000719">
    <property type="entry name" value="Prot_kinase_dom"/>
</dbReference>
<keyword evidence="12" id="KW-1185">Reference proteome</keyword>
<feature type="compositionally biased region" description="Polar residues" evidence="9">
    <location>
        <begin position="1201"/>
        <end position="1212"/>
    </location>
</feature>
<dbReference type="PROSITE" id="PS50011">
    <property type="entry name" value="PROTEIN_KINASE_DOM"/>
    <property type="match status" value="1"/>
</dbReference>
<feature type="compositionally biased region" description="Polar residues" evidence="9">
    <location>
        <begin position="1251"/>
        <end position="1260"/>
    </location>
</feature>
<evidence type="ECO:0000256" key="3">
    <source>
        <dbReference type="ARBA" id="ARBA00022679"/>
    </source>
</evidence>
<keyword evidence="5" id="KW-0418">Kinase</keyword>
<feature type="region of interest" description="Disordered" evidence="9">
    <location>
        <begin position="431"/>
        <end position="495"/>
    </location>
</feature>
<feature type="region of interest" description="Disordered" evidence="9">
    <location>
        <begin position="743"/>
        <end position="789"/>
    </location>
</feature>
<dbReference type="GO" id="GO:0005737">
    <property type="term" value="C:cytoplasm"/>
    <property type="evidence" value="ECO:0007669"/>
    <property type="project" value="TreeGrafter"/>
</dbReference>
<dbReference type="EMBL" id="KN817521">
    <property type="protein sequence ID" value="KJA28499.1"/>
    <property type="molecule type" value="Genomic_DNA"/>
</dbReference>
<feature type="region of interest" description="Disordered" evidence="9">
    <location>
        <begin position="374"/>
        <end position="414"/>
    </location>
</feature>
<dbReference type="GO" id="GO:0005524">
    <property type="term" value="F:ATP binding"/>
    <property type="evidence" value="ECO:0007669"/>
    <property type="project" value="UniProtKB-KW"/>
</dbReference>
<dbReference type="SUPFAM" id="SSF56112">
    <property type="entry name" value="Protein kinase-like (PK-like)"/>
    <property type="match status" value="1"/>
</dbReference>
<comment type="catalytic activity">
    <reaction evidence="8">
        <text>L-seryl-[protein] + ATP = O-phospho-L-seryl-[protein] + ADP + H(+)</text>
        <dbReference type="Rhea" id="RHEA:17989"/>
        <dbReference type="Rhea" id="RHEA-COMP:9863"/>
        <dbReference type="Rhea" id="RHEA-COMP:11604"/>
        <dbReference type="ChEBI" id="CHEBI:15378"/>
        <dbReference type="ChEBI" id="CHEBI:29999"/>
        <dbReference type="ChEBI" id="CHEBI:30616"/>
        <dbReference type="ChEBI" id="CHEBI:83421"/>
        <dbReference type="ChEBI" id="CHEBI:456216"/>
        <dbReference type="EC" id="2.7.11.1"/>
    </reaction>
</comment>
<evidence type="ECO:0000256" key="6">
    <source>
        <dbReference type="ARBA" id="ARBA00022840"/>
    </source>
</evidence>
<evidence type="ECO:0000256" key="8">
    <source>
        <dbReference type="ARBA" id="ARBA00048679"/>
    </source>
</evidence>
<feature type="compositionally biased region" description="Basic and acidic residues" evidence="9">
    <location>
        <begin position="451"/>
        <end position="464"/>
    </location>
</feature>
<feature type="region of interest" description="Disordered" evidence="9">
    <location>
        <begin position="318"/>
        <end position="343"/>
    </location>
</feature>
<dbReference type="PANTHER" id="PTHR22967">
    <property type="entry name" value="SERINE/THREONINE PROTEIN KINASE"/>
    <property type="match status" value="1"/>
</dbReference>
<evidence type="ECO:0000256" key="9">
    <source>
        <dbReference type="SAM" id="MobiDB-lite"/>
    </source>
</evidence>
<sequence>MANQQVYQAYPQNKGTLIPGQTISVNNYTVQVERYLSQGGFAHVYLVRTPQPVYNTTHHVLKRIAVANESMLTDVKKEVDIMRLLKGHPNIVHLIDAAWHKLPNNTFEVFILMEFCPGGGIIDMMNRRLRERLTEAEILQIFVDVCEGVAYMHNSRPPLLHRDLKVENILQSSPTSFKLCDFGSATTVSNPPTNMQEIRAVEADLNRHTTLQYRAPEMVDVYSKRPVNEKSDIWALGVLLYKLCYYTTPFEEHGPLAILNVQYRIPPYPVYSQDMNMLIASMLREHGAQRPTVFELLNHIHRLRGTKSKFSYNVPASQPLVPHSHGTMKQPPPASPNPLEGLVTYTTPTMKSQVPVPTANQGIQARDRVLEAIAPMRRGRPNVSRESQHSTSRPASPQKSGQVGYSNQGGSREQTHQDFTVEQEMAWKAATERSAQGKAPGGDDMTWNVDKSPRDVRKVPKDRPAGFGDDFAENLWSAPDPNLRAPSQPRLTPSPNRVVMSVQRTSEAPPTSLAFTGPSRVRPKQDRLLLNKDARDKDAFEGLGLMVNIPKSAPTLGEARKLRTGLAMVSPPASNHAHNDFRHNDNNMRGTSQRPTPSPQPVPRYLSTAPLIPQSMSPVATAGSSGSPSVRSPYSASRHGPTSNSATSPDGGTIEARFPSLEELDAQFSPPVNALYPSAVNEASSRLTSQQQKQPTNRTNYVSRTSTIGSSETGGNYLKPSLTSGVTYATDGTRSEQVTGIAMRDVKDNKRFPNGGASASRDPSASEKDHASENNLSSGRDKILQPRPLVVRKRSSLSIKPIYASSTSKDTETLDNPSNIFSTADDVLAPRLPELSPPSSSFQDWLTGDDNEETNSHITPDIPIIRNSPSKRASLIENNNFRIISSSAAQHVDAPVPEVDNLPSAELSPTVSKFKRNFPAVEVFTDRPQQSTSAKVADSWIPARKDSEPDSSSADEGPEDPSVTSPQKRQINKPRGRQSSVHDLVYQYGGGLVPKDNEKVKGKEKGKEKETEKEWERPSSKYNIGPSDFTPTKSRPLFTGLVPPKSQIVKQKTPSPTTTTFKPSLVSQSKPLLESSERPQPPPLSTKPSIGSKVTNPAASARARPQSMFIFPSKSTDTLPSPTSTSNNLVPPPDSRPRATRRTSISDMVQLYEAIGSTGTTPTPTPVAPPTIHKPFATKGGMYAENSRIPNSVPVAAKSISSNATSDNNSMTDGFATRPQISKEFMRQADNPSRSAVKVHRKHSPDRDTAAFSQAPNETTPRARRPSVKAHAITTSISRVETPWSSKPPAPSQNTMIPKGSPRKPPISLSGDATASSIEEPQSSSPEAPYQGVGRLIDQWQKKSKSAEVDQGRPGPGKRGGLPHKRAGTIHVEDR</sequence>
<reference evidence="12" key="1">
    <citation type="submission" date="2014-04" db="EMBL/GenBank/DDBJ databases">
        <title>Evolutionary Origins and Diversification of the Mycorrhizal Mutualists.</title>
        <authorList>
            <consortium name="DOE Joint Genome Institute"/>
            <consortium name="Mycorrhizal Genomics Consortium"/>
            <person name="Kohler A."/>
            <person name="Kuo A."/>
            <person name="Nagy L.G."/>
            <person name="Floudas D."/>
            <person name="Copeland A."/>
            <person name="Barry K.W."/>
            <person name="Cichocki N."/>
            <person name="Veneault-Fourrey C."/>
            <person name="LaButti K."/>
            <person name="Lindquist E.A."/>
            <person name="Lipzen A."/>
            <person name="Lundell T."/>
            <person name="Morin E."/>
            <person name="Murat C."/>
            <person name="Riley R."/>
            <person name="Ohm R."/>
            <person name="Sun H."/>
            <person name="Tunlid A."/>
            <person name="Henrissat B."/>
            <person name="Grigoriev I.V."/>
            <person name="Hibbett D.S."/>
            <person name="Martin F."/>
        </authorList>
    </citation>
    <scope>NUCLEOTIDE SEQUENCE [LARGE SCALE GENOMIC DNA]</scope>
    <source>
        <strain evidence="12">FD-334 SS-4</strain>
    </source>
</reference>
<dbReference type="FunFam" id="1.10.510.10:FF:000853">
    <property type="entry name" value="Related to ARK1-Actin Regulating Kinase"/>
    <property type="match status" value="1"/>
</dbReference>
<feature type="compositionally biased region" description="Low complexity" evidence="9">
    <location>
        <begin position="1316"/>
        <end position="1329"/>
    </location>
</feature>
<dbReference type="PANTHER" id="PTHR22967:SF57">
    <property type="entry name" value="AUXILIN, ISOFORM A-RELATED"/>
    <property type="match status" value="1"/>
</dbReference>
<feature type="compositionally biased region" description="Low complexity" evidence="9">
    <location>
        <begin position="1052"/>
        <end position="1064"/>
    </location>
</feature>
<feature type="compositionally biased region" description="Polar residues" evidence="9">
    <location>
        <begin position="389"/>
        <end position="414"/>
    </location>
</feature>
<organism evidence="11 12">
    <name type="scientific">Hypholoma sublateritium (strain FD-334 SS-4)</name>
    <dbReference type="NCBI Taxonomy" id="945553"/>
    <lineage>
        <taxon>Eukaryota</taxon>
        <taxon>Fungi</taxon>
        <taxon>Dikarya</taxon>
        <taxon>Basidiomycota</taxon>
        <taxon>Agaricomycotina</taxon>
        <taxon>Agaricomycetes</taxon>
        <taxon>Agaricomycetidae</taxon>
        <taxon>Agaricales</taxon>
        <taxon>Agaricineae</taxon>
        <taxon>Strophariaceae</taxon>
        <taxon>Hypholoma</taxon>
    </lineage>
</organism>
<dbReference type="EC" id="2.7.11.1" evidence="1"/>
<dbReference type="STRING" id="945553.A0A0D2PC95"/>
<evidence type="ECO:0000259" key="10">
    <source>
        <dbReference type="PROSITE" id="PS50011"/>
    </source>
</evidence>
<dbReference type="Gene3D" id="1.10.510.10">
    <property type="entry name" value="Transferase(Phosphotransferase) domain 1"/>
    <property type="match status" value="1"/>
</dbReference>
<evidence type="ECO:0000256" key="5">
    <source>
        <dbReference type="ARBA" id="ARBA00022777"/>
    </source>
</evidence>
<dbReference type="SMART" id="SM00220">
    <property type="entry name" value="S_TKc"/>
    <property type="match status" value="1"/>
</dbReference>
<evidence type="ECO:0000313" key="12">
    <source>
        <dbReference type="Proteomes" id="UP000054270"/>
    </source>
</evidence>
<dbReference type="GO" id="GO:0007015">
    <property type="term" value="P:actin filament organization"/>
    <property type="evidence" value="ECO:0007669"/>
    <property type="project" value="TreeGrafter"/>
</dbReference>
<proteinExistence type="predicted"/>
<comment type="catalytic activity">
    <reaction evidence="7">
        <text>L-threonyl-[protein] + ATP = O-phospho-L-threonyl-[protein] + ADP + H(+)</text>
        <dbReference type="Rhea" id="RHEA:46608"/>
        <dbReference type="Rhea" id="RHEA-COMP:11060"/>
        <dbReference type="Rhea" id="RHEA-COMP:11605"/>
        <dbReference type="ChEBI" id="CHEBI:15378"/>
        <dbReference type="ChEBI" id="CHEBI:30013"/>
        <dbReference type="ChEBI" id="CHEBI:30616"/>
        <dbReference type="ChEBI" id="CHEBI:61977"/>
        <dbReference type="ChEBI" id="CHEBI:456216"/>
        <dbReference type="EC" id="2.7.11.1"/>
    </reaction>
</comment>
<gene>
    <name evidence="11" type="ORF">HYPSUDRAFT_197351</name>
</gene>
<evidence type="ECO:0000256" key="7">
    <source>
        <dbReference type="ARBA" id="ARBA00047899"/>
    </source>
</evidence>
<feature type="compositionally biased region" description="Polar residues" evidence="9">
    <location>
        <begin position="683"/>
        <end position="714"/>
    </location>
</feature>
<dbReference type="OrthoDB" id="2018507at2759"/>
<feature type="compositionally biased region" description="Polar residues" evidence="9">
    <location>
        <begin position="1273"/>
        <end position="1285"/>
    </location>
</feature>
<keyword evidence="4" id="KW-0547">Nucleotide-binding</keyword>
<accession>A0A0D2PC95</accession>
<keyword evidence="2" id="KW-0723">Serine/threonine-protein kinase</keyword>
<keyword evidence="3" id="KW-0808">Transferase</keyword>
<feature type="region of interest" description="Disordered" evidence="9">
    <location>
        <begin position="925"/>
        <end position="1142"/>
    </location>
</feature>
<evidence type="ECO:0000256" key="4">
    <source>
        <dbReference type="ARBA" id="ARBA00022741"/>
    </source>
</evidence>
<feature type="compositionally biased region" description="Low complexity" evidence="9">
    <location>
        <begin position="1112"/>
        <end position="1126"/>
    </location>
</feature>
<dbReference type="Pfam" id="PF00069">
    <property type="entry name" value="Pkinase"/>
    <property type="match status" value="1"/>
</dbReference>
<feature type="domain" description="Protein kinase" evidence="10">
    <location>
        <begin position="30"/>
        <end position="304"/>
    </location>
</feature>
<feature type="compositionally biased region" description="Polar residues" evidence="9">
    <location>
        <begin position="640"/>
        <end position="650"/>
    </location>
</feature>
<dbReference type="Proteomes" id="UP000054270">
    <property type="component" value="Unassembled WGS sequence"/>
</dbReference>
<dbReference type="OMA" id="PEMIDVH"/>
<name>A0A0D2PC95_HYPSF</name>
<dbReference type="CDD" id="cd14037">
    <property type="entry name" value="STKc_NAK_like"/>
    <property type="match status" value="1"/>
</dbReference>
<feature type="region of interest" description="Disordered" evidence="9">
    <location>
        <begin position="1201"/>
        <end position="1375"/>
    </location>
</feature>
<dbReference type="InterPro" id="IPR011009">
    <property type="entry name" value="Kinase-like_dom_sf"/>
</dbReference>
<feature type="compositionally biased region" description="Low complexity" evidence="9">
    <location>
        <begin position="622"/>
        <end position="638"/>
    </location>
</feature>
<feature type="region of interest" description="Disordered" evidence="9">
    <location>
        <begin position="569"/>
        <end position="655"/>
    </location>
</feature>
<evidence type="ECO:0000256" key="1">
    <source>
        <dbReference type="ARBA" id="ARBA00012513"/>
    </source>
</evidence>
<dbReference type="GO" id="GO:0004674">
    <property type="term" value="F:protein serine/threonine kinase activity"/>
    <property type="evidence" value="ECO:0007669"/>
    <property type="project" value="UniProtKB-KW"/>
</dbReference>